<keyword evidence="3" id="KW-0479">Metal-binding</keyword>
<evidence type="ECO:0000313" key="14">
    <source>
        <dbReference type="Proteomes" id="UP000479000"/>
    </source>
</evidence>
<dbReference type="PANTHER" id="PTHR23235:SF142">
    <property type="entry name" value="ZINC FINGER PROTEIN 384"/>
    <property type="match status" value="1"/>
</dbReference>
<evidence type="ECO:0000256" key="3">
    <source>
        <dbReference type="ARBA" id="ARBA00022723"/>
    </source>
</evidence>
<dbReference type="PROSITE" id="PS50157">
    <property type="entry name" value="ZINC_FINGER_C2H2_2"/>
    <property type="match status" value="2"/>
</dbReference>
<keyword evidence="6" id="KW-0862">Zinc</keyword>
<evidence type="ECO:0000256" key="6">
    <source>
        <dbReference type="ARBA" id="ARBA00022833"/>
    </source>
</evidence>
<comment type="subcellular location">
    <subcellularLocation>
        <location evidence="1">Nucleus</location>
    </subcellularLocation>
</comment>
<evidence type="ECO:0000256" key="11">
    <source>
        <dbReference type="SAM" id="MobiDB-lite"/>
    </source>
</evidence>
<protein>
    <recommendedName>
        <fullName evidence="12">C2H2-type domain-containing protein</fullName>
    </recommendedName>
</protein>
<evidence type="ECO:0000256" key="8">
    <source>
        <dbReference type="ARBA" id="ARBA00023163"/>
    </source>
</evidence>
<dbReference type="OrthoDB" id="10064525at2759"/>
<evidence type="ECO:0000256" key="4">
    <source>
        <dbReference type="ARBA" id="ARBA00022737"/>
    </source>
</evidence>
<dbReference type="InterPro" id="IPR036236">
    <property type="entry name" value="Znf_C2H2_sf"/>
</dbReference>
<dbReference type="FunFam" id="3.30.160.60:FF:000446">
    <property type="entry name" value="Zinc finger protein"/>
    <property type="match status" value="1"/>
</dbReference>
<accession>A0A6H5GZ52</accession>
<dbReference type="Proteomes" id="UP000479000">
    <property type="component" value="Unassembled WGS sequence"/>
</dbReference>
<evidence type="ECO:0000259" key="12">
    <source>
        <dbReference type="PROSITE" id="PS50157"/>
    </source>
</evidence>
<dbReference type="GO" id="GO:0000981">
    <property type="term" value="F:DNA-binding transcription factor activity, RNA polymerase II-specific"/>
    <property type="evidence" value="ECO:0007669"/>
    <property type="project" value="TreeGrafter"/>
</dbReference>
<dbReference type="Gene3D" id="3.30.160.60">
    <property type="entry name" value="Classic Zinc Finger"/>
    <property type="match status" value="2"/>
</dbReference>
<keyword evidence="7" id="KW-0805">Transcription regulation</keyword>
<proteinExistence type="inferred from homology"/>
<dbReference type="PROSITE" id="PS00028">
    <property type="entry name" value="ZINC_FINGER_C2H2_1"/>
    <property type="match status" value="2"/>
</dbReference>
<evidence type="ECO:0000256" key="5">
    <source>
        <dbReference type="ARBA" id="ARBA00022771"/>
    </source>
</evidence>
<keyword evidence="9" id="KW-0539">Nucleus</keyword>
<dbReference type="GO" id="GO:0000978">
    <property type="term" value="F:RNA polymerase II cis-regulatory region sequence-specific DNA binding"/>
    <property type="evidence" value="ECO:0007669"/>
    <property type="project" value="TreeGrafter"/>
</dbReference>
<comment type="similarity">
    <text evidence="2">Belongs to the krueppel C2H2-type zinc-finger protein family.</text>
</comment>
<feature type="domain" description="C2H2-type" evidence="12">
    <location>
        <begin position="103"/>
        <end position="130"/>
    </location>
</feature>
<feature type="domain" description="C2H2-type" evidence="12">
    <location>
        <begin position="75"/>
        <end position="102"/>
    </location>
</feature>
<dbReference type="Pfam" id="PF00096">
    <property type="entry name" value="zf-C2H2"/>
    <property type="match status" value="2"/>
</dbReference>
<evidence type="ECO:0000313" key="13">
    <source>
        <dbReference type="EMBL" id="CAB0008651.1"/>
    </source>
</evidence>
<dbReference type="EMBL" id="CADCXU010020504">
    <property type="protein sequence ID" value="CAB0008651.1"/>
    <property type="molecule type" value="Genomic_DNA"/>
</dbReference>
<gene>
    <name evidence="13" type="ORF">NTEN_LOCUS13897</name>
</gene>
<feature type="region of interest" description="Disordered" evidence="11">
    <location>
        <begin position="1"/>
        <end position="76"/>
    </location>
</feature>
<dbReference type="AlphaFoldDB" id="A0A6H5GZ52"/>
<keyword evidence="4" id="KW-0677">Repeat</keyword>
<evidence type="ECO:0000256" key="2">
    <source>
        <dbReference type="ARBA" id="ARBA00006991"/>
    </source>
</evidence>
<dbReference type="PANTHER" id="PTHR23235">
    <property type="entry name" value="KRUEPPEL-LIKE TRANSCRIPTION FACTOR"/>
    <property type="match status" value="1"/>
</dbReference>
<dbReference type="InterPro" id="IPR013087">
    <property type="entry name" value="Znf_C2H2_type"/>
</dbReference>
<dbReference type="FunFam" id="3.30.160.60:FF:002063">
    <property type="entry name" value="RB associated KRAB zinc finger"/>
    <property type="match status" value="1"/>
</dbReference>
<keyword evidence="14" id="KW-1185">Reference proteome</keyword>
<dbReference type="SMART" id="SM00355">
    <property type="entry name" value="ZnF_C2H2"/>
    <property type="match status" value="2"/>
</dbReference>
<evidence type="ECO:0000256" key="7">
    <source>
        <dbReference type="ARBA" id="ARBA00023015"/>
    </source>
</evidence>
<sequence length="195" mass="21464">MTTGSSADAHRSESTLRDACQPTGAPVLESEVGIKKEQEAVDVVPEEPSSSTVTNPTTIVTPTPVKKQRRGEKPHACEDCGRQFMRRDHLTTHRRSHTGERSFVCEECGERFIQVGHLTRHRRIHTVFVPVSINRNRTPEAASGGGAANQWWNGSVGYSSEQLSSAHYNGRFLRSAICSPDHRAFSAISIPALCE</sequence>
<organism evidence="13 14">
    <name type="scientific">Nesidiocoris tenuis</name>
    <dbReference type="NCBI Taxonomy" id="355587"/>
    <lineage>
        <taxon>Eukaryota</taxon>
        <taxon>Metazoa</taxon>
        <taxon>Ecdysozoa</taxon>
        <taxon>Arthropoda</taxon>
        <taxon>Hexapoda</taxon>
        <taxon>Insecta</taxon>
        <taxon>Pterygota</taxon>
        <taxon>Neoptera</taxon>
        <taxon>Paraneoptera</taxon>
        <taxon>Hemiptera</taxon>
        <taxon>Heteroptera</taxon>
        <taxon>Panheteroptera</taxon>
        <taxon>Cimicomorpha</taxon>
        <taxon>Miridae</taxon>
        <taxon>Dicyphina</taxon>
        <taxon>Nesidiocoris</taxon>
    </lineage>
</organism>
<evidence type="ECO:0000256" key="9">
    <source>
        <dbReference type="ARBA" id="ARBA00023242"/>
    </source>
</evidence>
<dbReference type="GO" id="GO:0008270">
    <property type="term" value="F:zinc ion binding"/>
    <property type="evidence" value="ECO:0007669"/>
    <property type="project" value="UniProtKB-KW"/>
</dbReference>
<keyword evidence="5 10" id="KW-0863">Zinc-finger</keyword>
<reference evidence="13 14" key="1">
    <citation type="submission" date="2020-02" db="EMBL/GenBank/DDBJ databases">
        <authorList>
            <person name="Ferguson B K."/>
        </authorList>
    </citation>
    <scope>NUCLEOTIDE SEQUENCE [LARGE SCALE GENOMIC DNA]</scope>
</reference>
<dbReference type="GO" id="GO:0005634">
    <property type="term" value="C:nucleus"/>
    <property type="evidence" value="ECO:0007669"/>
    <property type="project" value="UniProtKB-SubCell"/>
</dbReference>
<name>A0A6H5GZ52_9HEMI</name>
<dbReference type="SUPFAM" id="SSF57667">
    <property type="entry name" value="beta-beta-alpha zinc fingers"/>
    <property type="match status" value="1"/>
</dbReference>
<feature type="compositionally biased region" description="Low complexity" evidence="11">
    <location>
        <begin position="48"/>
        <end position="65"/>
    </location>
</feature>
<keyword evidence="8" id="KW-0804">Transcription</keyword>
<evidence type="ECO:0000256" key="1">
    <source>
        <dbReference type="ARBA" id="ARBA00004123"/>
    </source>
</evidence>
<evidence type="ECO:0000256" key="10">
    <source>
        <dbReference type="PROSITE-ProRule" id="PRU00042"/>
    </source>
</evidence>